<dbReference type="AlphaFoldDB" id="A0AA51REA2"/>
<dbReference type="GO" id="GO:0006572">
    <property type="term" value="P:L-tyrosine catabolic process"/>
    <property type="evidence" value="ECO:0007669"/>
    <property type="project" value="UniProtKB-KW"/>
</dbReference>
<feature type="binding site" evidence="13">
    <location>
        <position position="249"/>
    </location>
    <ligand>
        <name>substrate</name>
    </ligand>
</feature>
<dbReference type="SUPFAM" id="SSF63433">
    <property type="entry name" value="Fumarylacetoacetate hydrolase, FAH, N-terminal domain"/>
    <property type="match status" value="1"/>
</dbReference>
<dbReference type="Gene3D" id="3.90.850.10">
    <property type="entry name" value="Fumarylacetoacetase-like, C-terminal domain"/>
    <property type="match status" value="1"/>
</dbReference>
<keyword evidence="10" id="KW-0828">Tyrosine catabolism</keyword>
<protein>
    <recommendedName>
        <fullName evidence="5">fumarylacetoacetase</fullName>
        <ecNumber evidence="5">3.7.1.2</ecNumber>
    </recommendedName>
</protein>
<dbReference type="GO" id="GO:1902000">
    <property type="term" value="P:homogentisate catabolic process"/>
    <property type="evidence" value="ECO:0007669"/>
    <property type="project" value="TreeGrafter"/>
</dbReference>
<dbReference type="SUPFAM" id="SSF56529">
    <property type="entry name" value="FAH"/>
    <property type="match status" value="1"/>
</dbReference>
<feature type="binding site" evidence="13">
    <location>
        <position position="151"/>
    </location>
    <ligand>
        <name>substrate</name>
    </ligand>
</feature>
<dbReference type="InterPro" id="IPR015377">
    <property type="entry name" value="Fumarylacetoacetase_N"/>
</dbReference>
<name>A0AA51REA2_9BACT</name>
<organism evidence="17 18">
    <name type="scientific">Marivirga salinarum</name>
    <dbReference type="NCBI Taxonomy" id="3059078"/>
    <lineage>
        <taxon>Bacteria</taxon>
        <taxon>Pseudomonadati</taxon>
        <taxon>Bacteroidota</taxon>
        <taxon>Cytophagia</taxon>
        <taxon>Cytophagales</taxon>
        <taxon>Marivirgaceae</taxon>
        <taxon>Marivirga</taxon>
    </lineage>
</organism>
<keyword evidence="11" id="KW-0585">Phenylalanine catabolism</keyword>
<evidence type="ECO:0000259" key="16">
    <source>
        <dbReference type="Pfam" id="PF09298"/>
    </source>
</evidence>
<feature type="binding site" evidence="14">
    <location>
        <position position="262"/>
    </location>
    <ligand>
        <name>Mg(2+)</name>
        <dbReference type="ChEBI" id="CHEBI:18420"/>
    </ligand>
</feature>
<evidence type="ECO:0000256" key="2">
    <source>
        <dbReference type="ARBA" id="ARBA00001946"/>
    </source>
</evidence>
<dbReference type="Pfam" id="PF09298">
    <property type="entry name" value="FAA_hydrolase_N"/>
    <property type="match status" value="1"/>
</dbReference>
<keyword evidence="8 14" id="KW-0106">Calcium</keyword>
<keyword evidence="18" id="KW-1185">Reference proteome</keyword>
<feature type="binding site" evidence="14">
    <location>
        <position position="135"/>
    </location>
    <ligand>
        <name>Ca(2+)</name>
        <dbReference type="ChEBI" id="CHEBI:29108"/>
    </ligand>
</feature>
<dbReference type="Proteomes" id="UP001230496">
    <property type="component" value="Chromosome"/>
</dbReference>
<evidence type="ECO:0000256" key="13">
    <source>
        <dbReference type="PIRSR" id="PIRSR605959-2"/>
    </source>
</evidence>
<evidence type="ECO:0000256" key="7">
    <source>
        <dbReference type="ARBA" id="ARBA00022801"/>
    </source>
</evidence>
<evidence type="ECO:0000313" key="17">
    <source>
        <dbReference type="EMBL" id="WMN11295.1"/>
    </source>
</evidence>
<feature type="binding site" evidence="13">
    <location>
        <position position="358"/>
    </location>
    <ligand>
        <name>substrate</name>
    </ligand>
</feature>
<comment type="pathway">
    <text evidence="3">Amino-acid degradation; L-phenylalanine degradation; acetoacetate and fumarate from L-phenylalanine: step 6/6.</text>
</comment>
<dbReference type="GO" id="GO:0006559">
    <property type="term" value="P:L-phenylalanine catabolic process"/>
    <property type="evidence" value="ECO:0007669"/>
    <property type="project" value="UniProtKB-KW"/>
</dbReference>
<dbReference type="InterPro" id="IPR036663">
    <property type="entry name" value="Fumarylacetoacetase_C_sf"/>
</dbReference>
<evidence type="ECO:0000256" key="11">
    <source>
        <dbReference type="ARBA" id="ARBA00023232"/>
    </source>
</evidence>
<dbReference type="KEGG" id="msaa:QYS49_17870"/>
<evidence type="ECO:0000256" key="5">
    <source>
        <dbReference type="ARBA" id="ARBA00012094"/>
    </source>
</evidence>
<dbReference type="InterPro" id="IPR036462">
    <property type="entry name" value="Fumarylacetoacetase_N_sf"/>
</dbReference>
<feature type="binding site" evidence="13">
    <location>
        <position position="137"/>
    </location>
    <ligand>
        <name>substrate</name>
    </ligand>
</feature>
<evidence type="ECO:0000256" key="3">
    <source>
        <dbReference type="ARBA" id="ARBA00004782"/>
    </source>
</evidence>
<evidence type="ECO:0000313" key="18">
    <source>
        <dbReference type="Proteomes" id="UP001230496"/>
    </source>
</evidence>
<reference evidence="17 18" key="1">
    <citation type="submission" date="2023-08" db="EMBL/GenBank/DDBJ databases">
        <title>Comparative genomics and taxonomic characterization of three novel marine species of genus Marivirga.</title>
        <authorList>
            <person name="Muhammad N."/>
            <person name="Kim S.-G."/>
        </authorList>
    </citation>
    <scope>NUCLEOTIDE SEQUENCE [LARGE SCALE GENOMIC DNA]</scope>
    <source>
        <strain evidence="17 18">BDSF4-3</strain>
    </source>
</reference>
<feature type="binding site" evidence="14">
    <location>
        <position position="266"/>
    </location>
    <ligand>
        <name>Mg(2+)</name>
        <dbReference type="ChEBI" id="CHEBI:18420"/>
    </ligand>
</feature>
<feature type="binding site" evidence="13">
    <location>
        <position position="253"/>
    </location>
    <ligand>
        <name>substrate</name>
    </ligand>
</feature>
<comment type="similarity">
    <text evidence="4">Belongs to the FAH family.</text>
</comment>
<evidence type="ECO:0000256" key="6">
    <source>
        <dbReference type="ARBA" id="ARBA00022723"/>
    </source>
</evidence>
<evidence type="ECO:0000256" key="4">
    <source>
        <dbReference type="ARBA" id="ARBA00010211"/>
    </source>
</evidence>
<feature type="active site" description="Proton acceptor" evidence="12">
    <location>
        <position position="142"/>
    </location>
</feature>
<evidence type="ECO:0000256" key="14">
    <source>
        <dbReference type="PIRSR" id="PIRSR605959-3"/>
    </source>
</evidence>
<dbReference type="Pfam" id="PF01557">
    <property type="entry name" value="FAA_hydrolase"/>
    <property type="match status" value="1"/>
</dbReference>
<comment type="cofactor">
    <cofactor evidence="1 14">
        <name>Ca(2+)</name>
        <dbReference type="ChEBI" id="CHEBI:29108"/>
    </cofactor>
</comment>
<dbReference type="EMBL" id="CP129971">
    <property type="protein sequence ID" value="WMN11295.1"/>
    <property type="molecule type" value="Genomic_DNA"/>
</dbReference>
<comment type="cofactor">
    <cofactor evidence="2 14">
        <name>Mg(2+)</name>
        <dbReference type="ChEBI" id="CHEBI:18420"/>
    </cofactor>
</comment>
<feature type="binding site" evidence="14">
    <location>
        <position position="210"/>
    </location>
    <ligand>
        <name>Ca(2+)</name>
        <dbReference type="ChEBI" id="CHEBI:29108"/>
    </ligand>
</feature>
<accession>A0AA51REA2</accession>
<keyword evidence="7 17" id="KW-0378">Hydrolase</keyword>
<feature type="binding site" evidence="14">
    <location>
        <position position="208"/>
    </location>
    <ligand>
        <name>Ca(2+)</name>
        <dbReference type="ChEBI" id="CHEBI:29108"/>
    </ligand>
</feature>
<gene>
    <name evidence="17" type="primary">fahA</name>
    <name evidence="17" type="ORF">QYS49_17870</name>
</gene>
<dbReference type="EC" id="3.7.1.2" evidence="5"/>
<evidence type="ECO:0000256" key="10">
    <source>
        <dbReference type="ARBA" id="ARBA00022878"/>
    </source>
</evidence>
<feature type="binding site" evidence="14">
    <location>
        <position position="242"/>
    </location>
    <ligand>
        <name>Mg(2+)</name>
        <dbReference type="ChEBI" id="CHEBI:18420"/>
    </ligand>
</feature>
<feature type="domain" description="Fumarylacetoacetase-like C-terminal" evidence="15">
    <location>
        <begin position="134"/>
        <end position="415"/>
    </location>
</feature>
<sequence>MSYKANNPALKSWVEVAKDSDFPIQNLPYGIFSTQGKSPRAGVAIGDYILDLTEIQSAQLFKELNLPERIFDHPILNDFMELGKEVTVPVRERISELLQHDNQELQGNDQLKEHALIPQKDATMHLPIRVGDYTDFYSSESHATNVGTMFRDPDNALLPNWKHIPVGYHGRASSIVISGTPLHRPKGQTIAPDAKNPDFGPAKLVDFELEMAFITCGGNALGDAIPTKEAENYIFGFTLFNDWSARDIQKWEYVPLGPFLAKNFGSSMSPWIVTMEALEPFRIPGPKQEPEVLPYLKFAGDYHFDIDLQVGIQPKDSEEKVVTNSNFKHMYWNVVQQLAHHTVNGCNINTGDVYASGTISGNDPSAYGSMLELSWKGTKPIQMPDGTERKFINDHDTVIMRGHGEKDGVRIGFGEVRTELLPTK</sequence>
<dbReference type="Gene3D" id="2.30.30.230">
    <property type="entry name" value="Fumarylacetoacetase, N-terminal domain"/>
    <property type="match status" value="1"/>
</dbReference>
<dbReference type="NCBIfam" id="TIGR01266">
    <property type="entry name" value="fum_ac_acetase"/>
    <property type="match status" value="1"/>
</dbReference>
<keyword evidence="9 14" id="KW-0460">Magnesium</keyword>
<dbReference type="PANTHER" id="PTHR43069:SF2">
    <property type="entry name" value="FUMARYLACETOACETASE"/>
    <property type="match status" value="1"/>
</dbReference>
<evidence type="ECO:0000256" key="12">
    <source>
        <dbReference type="PIRSR" id="PIRSR605959-1"/>
    </source>
</evidence>
<dbReference type="GO" id="GO:0004334">
    <property type="term" value="F:fumarylacetoacetase activity"/>
    <property type="evidence" value="ECO:0007669"/>
    <property type="project" value="UniProtKB-EC"/>
</dbReference>
<evidence type="ECO:0000256" key="9">
    <source>
        <dbReference type="ARBA" id="ARBA00022842"/>
    </source>
</evidence>
<feature type="binding site" evidence="14">
    <location>
        <position position="242"/>
    </location>
    <ligand>
        <name>Ca(2+)</name>
        <dbReference type="ChEBI" id="CHEBI:29108"/>
    </ligand>
</feature>
<keyword evidence="6 14" id="KW-0479">Metal-binding</keyword>
<dbReference type="InterPro" id="IPR011234">
    <property type="entry name" value="Fumarylacetoacetase-like_C"/>
</dbReference>
<evidence type="ECO:0000256" key="8">
    <source>
        <dbReference type="ARBA" id="ARBA00022837"/>
    </source>
</evidence>
<evidence type="ECO:0000256" key="1">
    <source>
        <dbReference type="ARBA" id="ARBA00001913"/>
    </source>
</evidence>
<dbReference type="GO" id="GO:0046872">
    <property type="term" value="F:metal ion binding"/>
    <property type="evidence" value="ECO:0007669"/>
    <property type="project" value="UniProtKB-KW"/>
</dbReference>
<feature type="domain" description="Fumarylacetoacetase N-terminal" evidence="16">
    <location>
        <begin position="25"/>
        <end position="127"/>
    </location>
</feature>
<dbReference type="PANTHER" id="PTHR43069">
    <property type="entry name" value="FUMARYLACETOACETASE"/>
    <property type="match status" value="1"/>
</dbReference>
<dbReference type="RefSeq" id="WP_308348313.1">
    <property type="nucleotide sequence ID" value="NZ_CP129971.1"/>
</dbReference>
<dbReference type="FunFam" id="3.90.850.10:FF:000004">
    <property type="entry name" value="Fumarylacetoacetase"/>
    <property type="match status" value="1"/>
</dbReference>
<dbReference type="InterPro" id="IPR005959">
    <property type="entry name" value="Fumarylacetoacetase"/>
</dbReference>
<proteinExistence type="inferred from homology"/>
<evidence type="ECO:0000259" key="15">
    <source>
        <dbReference type="Pfam" id="PF01557"/>
    </source>
</evidence>